<sequence>MAHRPIGAADLGHPGGRQGDPPTAPEPPPTTNRRSRLPLSTLVLIEVILALALVAATIWGAPIGWPALAVALVATVALLRFGSGPSPANRLGQRLGFAWARSRRGSRDLAPAPFDIPVSGSENRGAALAGAGATMIGARWAGDTLVTVLRVSPGTPALTYLTPSGGTVTDPSGQVIPLDVLASSINPFDIELSSIEVVSHGIRTWGTGAAAQTYHRTLGPLAATAHRSVYVVLRLRPLDCADAVARRGGGATGALRTATITTRRVARRLAEHGLAATPVSAAEMTALTAQLIDGAGTDDLDESWDQVTAGPLRMRSAAIEPHALAEVLRTVWVNTALSTTVTVRLRHDPDGRLEVGGLVRYGELPDAGRTVGTLPPGLTLLDGRQFDAVAASLPISAPTRLDRRLPVAVGDEATALVEQITLPAGGCGQLIGADHAGRAVSAPLIGAGVDSVAVAADIELVGQLTLRAVAIGAAVTVHTHRPDHWRHLVSAIGDLRSLALATDRADQRGGYRVLVFDGLSGPPPEPSTTHITVLPAGDPRVTEVVDDAAIIIRQNPRSPQDISIVTAGERAQVTMVATPDEWGFIGGPPEPGPVPSGRTLTPSTY</sequence>
<dbReference type="Pfam" id="PF11203">
    <property type="entry name" value="EccE"/>
    <property type="match status" value="1"/>
</dbReference>
<dbReference type="EMBL" id="BANX01000002">
    <property type="protein sequence ID" value="GAC66409.1"/>
    <property type="molecule type" value="Genomic_DNA"/>
</dbReference>
<comment type="similarity">
    <text evidence="2">Belongs to the EccE family.</text>
</comment>
<name>M0QDB1_9ACTN</name>
<evidence type="ECO:0000256" key="5">
    <source>
        <dbReference type="ARBA" id="ARBA00022989"/>
    </source>
</evidence>
<feature type="region of interest" description="Disordered" evidence="7">
    <location>
        <begin position="1"/>
        <end position="35"/>
    </location>
</feature>
<accession>M0QDB1</accession>
<dbReference type="GO" id="GO:0005886">
    <property type="term" value="C:plasma membrane"/>
    <property type="evidence" value="ECO:0007669"/>
    <property type="project" value="UniProtKB-SubCell"/>
</dbReference>
<reference evidence="10 11" key="1">
    <citation type="submission" date="2013-01" db="EMBL/GenBank/DDBJ databases">
        <title>Whole genome shotgun sequence of Gordonia soli NBRC 108243.</title>
        <authorList>
            <person name="Isaki-Nakamura S."/>
            <person name="Hosoyama A."/>
            <person name="Tsuchikane K."/>
            <person name="Ando Y."/>
            <person name="Baba S."/>
            <person name="Ohji S."/>
            <person name="Hamada M."/>
            <person name="Tamura T."/>
            <person name="Yamazoe A."/>
            <person name="Yamazaki S."/>
            <person name="Fujita N."/>
        </authorList>
    </citation>
    <scope>NUCLEOTIDE SEQUENCE [LARGE SCALE GENOMIC DNA]</scope>
    <source>
        <strain evidence="10 11">NBRC 108243</strain>
    </source>
</reference>
<evidence type="ECO:0000256" key="1">
    <source>
        <dbReference type="ARBA" id="ARBA00004236"/>
    </source>
</evidence>
<comment type="caution">
    <text evidence="10">The sequence shown here is derived from an EMBL/GenBank/DDBJ whole genome shotgun (WGS) entry which is preliminary data.</text>
</comment>
<evidence type="ECO:0000256" key="2">
    <source>
        <dbReference type="ARBA" id="ARBA00007759"/>
    </source>
</evidence>
<keyword evidence="11" id="KW-1185">Reference proteome</keyword>
<organism evidence="10 11">
    <name type="scientific">Gordonia soli NBRC 108243</name>
    <dbReference type="NCBI Taxonomy" id="1223545"/>
    <lineage>
        <taxon>Bacteria</taxon>
        <taxon>Bacillati</taxon>
        <taxon>Actinomycetota</taxon>
        <taxon>Actinomycetes</taxon>
        <taxon>Mycobacteriales</taxon>
        <taxon>Gordoniaceae</taxon>
        <taxon>Gordonia</taxon>
    </lineage>
</organism>
<dbReference type="RefSeq" id="WP_007616591.1">
    <property type="nucleotide sequence ID" value="NZ_BANX01000002.1"/>
</dbReference>
<evidence type="ECO:0000256" key="8">
    <source>
        <dbReference type="SAM" id="Phobius"/>
    </source>
</evidence>
<comment type="subcellular location">
    <subcellularLocation>
        <location evidence="1">Cell membrane</location>
    </subcellularLocation>
</comment>
<dbReference type="InterPro" id="IPR050051">
    <property type="entry name" value="EccE_dom"/>
</dbReference>
<evidence type="ECO:0000313" key="10">
    <source>
        <dbReference type="EMBL" id="GAC66409.1"/>
    </source>
</evidence>
<evidence type="ECO:0000256" key="4">
    <source>
        <dbReference type="ARBA" id="ARBA00022692"/>
    </source>
</evidence>
<evidence type="ECO:0000313" key="11">
    <source>
        <dbReference type="Proteomes" id="UP000011666"/>
    </source>
</evidence>
<keyword evidence="3" id="KW-1003">Cell membrane</keyword>
<feature type="domain" description="Type VII secretion system protein EccE" evidence="9">
    <location>
        <begin position="223"/>
        <end position="314"/>
    </location>
</feature>
<evidence type="ECO:0000256" key="7">
    <source>
        <dbReference type="SAM" id="MobiDB-lite"/>
    </source>
</evidence>
<dbReference type="NCBIfam" id="TIGR03923">
    <property type="entry name" value="T7SS_EccE"/>
    <property type="match status" value="1"/>
</dbReference>
<proteinExistence type="inferred from homology"/>
<evidence type="ECO:0000259" key="9">
    <source>
        <dbReference type="Pfam" id="PF11203"/>
    </source>
</evidence>
<feature type="transmembrane region" description="Helical" evidence="8">
    <location>
        <begin position="39"/>
        <end position="59"/>
    </location>
</feature>
<keyword evidence="4 8" id="KW-0812">Transmembrane</keyword>
<keyword evidence="6 8" id="KW-0472">Membrane</keyword>
<evidence type="ECO:0000256" key="6">
    <source>
        <dbReference type="ARBA" id="ARBA00023136"/>
    </source>
</evidence>
<dbReference type="Proteomes" id="UP000011666">
    <property type="component" value="Unassembled WGS sequence"/>
</dbReference>
<gene>
    <name evidence="10" type="ORF">GS4_02_01200</name>
</gene>
<dbReference type="STRING" id="1223545.GS4_02_01200"/>
<dbReference type="AlphaFoldDB" id="M0QDB1"/>
<protein>
    <recommendedName>
        <fullName evidence="9">Type VII secretion system protein EccE domain-containing protein</fullName>
    </recommendedName>
</protein>
<evidence type="ECO:0000256" key="3">
    <source>
        <dbReference type="ARBA" id="ARBA00022475"/>
    </source>
</evidence>
<dbReference type="InterPro" id="IPR021368">
    <property type="entry name" value="T7SS_EccE"/>
</dbReference>
<dbReference type="OrthoDB" id="4152590at2"/>
<feature type="region of interest" description="Disordered" evidence="7">
    <location>
        <begin position="586"/>
        <end position="605"/>
    </location>
</feature>
<dbReference type="eggNOG" id="ENOG50331Q0">
    <property type="taxonomic scope" value="Bacteria"/>
</dbReference>
<keyword evidence="5 8" id="KW-1133">Transmembrane helix</keyword>